<evidence type="ECO:0000313" key="2">
    <source>
        <dbReference type="EMBL" id="KAK6977056.1"/>
    </source>
</evidence>
<reference evidence="2 3" key="1">
    <citation type="journal article" date="2024" name="J Genomics">
        <title>Draft genome sequencing and assembly of Favolaschia claudopus CIRM-BRFM 2984 isolated from oak limbs.</title>
        <authorList>
            <person name="Navarro D."/>
            <person name="Drula E."/>
            <person name="Chaduli D."/>
            <person name="Cazenave R."/>
            <person name="Ahrendt S."/>
            <person name="Wang J."/>
            <person name="Lipzen A."/>
            <person name="Daum C."/>
            <person name="Barry K."/>
            <person name="Grigoriev I.V."/>
            <person name="Favel A."/>
            <person name="Rosso M.N."/>
            <person name="Martin F."/>
        </authorList>
    </citation>
    <scope>NUCLEOTIDE SEQUENCE [LARGE SCALE GENOMIC DNA]</scope>
    <source>
        <strain evidence="2 3">CIRM-BRFM 2984</strain>
    </source>
</reference>
<sequence>MDRTPPLTLREQAGVSRLSRRRGADLRATQAGREKDGRKQAEIYQVRSLGIRFCESCQQTSALRANFAYSVADLPFKLNKLKGSKHLQVSFLQASSFGLKSQEYQALVQAPLFQVRPPQNLHNFTDFVEARLQRSLHSQNLLLLFVVGCGYGEGSVEAQIHVWILSLWTRYDLPSVSASMPLVSPPILFRSPSMSGGHCDRGFKGARLTLTHRSRVTFVLSTSFGILFSSYIIGGKRQDYAGYIGYVGLCMRNGTQGASGEKRGESLEN</sequence>
<accession>A0AAV9ZA72</accession>
<evidence type="ECO:0000313" key="3">
    <source>
        <dbReference type="Proteomes" id="UP001362999"/>
    </source>
</evidence>
<comment type="caution">
    <text evidence="2">The sequence shown here is derived from an EMBL/GenBank/DDBJ whole genome shotgun (WGS) entry which is preliminary data.</text>
</comment>
<keyword evidence="3" id="KW-1185">Reference proteome</keyword>
<protein>
    <submittedName>
        <fullName evidence="2">Uncharacterized protein</fullName>
    </submittedName>
</protein>
<dbReference type="EMBL" id="JAWWNJ010000173">
    <property type="protein sequence ID" value="KAK6977056.1"/>
    <property type="molecule type" value="Genomic_DNA"/>
</dbReference>
<proteinExistence type="predicted"/>
<evidence type="ECO:0000256" key="1">
    <source>
        <dbReference type="SAM" id="MobiDB-lite"/>
    </source>
</evidence>
<organism evidence="2 3">
    <name type="scientific">Favolaschia claudopus</name>
    <dbReference type="NCBI Taxonomy" id="2862362"/>
    <lineage>
        <taxon>Eukaryota</taxon>
        <taxon>Fungi</taxon>
        <taxon>Dikarya</taxon>
        <taxon>Basidiomycota</taxon>
        <taxon>Agaricomycotina</taxon>
        <taxon>Agaricomycetes</taxon>
        <taxon>Agaricomycetidae</taxon>
        <taxon>Agaricales</taxon>
        <taxon>Marasmiineae</taxon>
        <taxon>Mycenaceae</taxon>
        <taxon>Favolaschia</taxon>
    </lineage>
</organism>
<name>A0AAV9ZA72_9AGAR</name>
<gene>
    <name evidence="2" type="ORF">R3P38DRAFT_2810748</name>
</gene>
<feature type="region of interest" description="Disordered" evidence="1">
    <location>
        <begin position="1"/>
        <end position="34"/>
    </location>
</feature>
<dbReference type="Proteomes" id="UP001362999">
    <property type="component" value="Unassembled WGS sequence"/>
</dbReference>
<dbReference type="AlphaFoldDB" id="A0AAV9ZA72"/>